<reference evidence="1 2" key="1">
    <citation type="journal article" date="2018" name="Nat. Biotechnol.">
        <title>A standardized bacterial taxonomy based on genome phylogeny substantially revises the tree of life.</title>
        <authorList>
            <person name="Parks D.H."/>
            <person name="Chuvochina M."/>
            <person name="Waite D.W."/>
            <person name="Rinke C."/>
            <person name="Skarshewski A."/>
            <person name="Chaumeil P.A."/>
            <person name="Hugenholtz P."/>
        </authorList>
    </citation>
    <scope>NUCLEOTIDE SEQUENCE [LARGE SCALE GENOMIC DNA]</scope>
    <source>
        <strain evidence="1">UBA9667</strain>
    </source>
</reference>
<dbReference type="EMBL" id="DPVG01000300">
    <property type="protein sequence ID" value="HCK24775.1"/>
    <property type="molecule type" value="Genomic_DNA"/>
</dbReference>
<dbReference type="AlphaFoldDB" id="A0A3D2SET9"/>
<proteinExistence type="predicted"/>
<evidence type="ECO:0000313" key="2">
    <source>
        <dbReference type="Proteomes" id="UP000263098"/>
    </source>
</evidence>
<sequence length="147" mass="17655">MEYSGSDIKLNGYYYNYYSSNDTVVICEGHFFYNNGIILNVGGLRNSFDEYDNYILDVMNYKYYKNQKACWGVFIIEDDKILLERWQPFNPFRAYIKQGEILNDTTFQLTKIYRMVNEEKTDEIEINEIFHFREFSPKPDSTNVFIK</sequence>
<organism evidence="1 2">
    <name type="scientific">Bacteroides graminisolvens</name>
    <dbReference type="NCBI Taxonomy" id="477666"/>
    <lineage>
        <taxon>Bacteria</taxon>
        <taxon>Pseudomonadati</taxon>
        <taxon>Bacteroidota</taxon>
        <taxon>Bacteroidia</taxon>
        <taxon>Bacteroidales</taxon>
        <taxon>Bacteroidaceae</taxon>
        <taxon>Bacteroides</taxon>
    </lineage>
</organism>
<gene>
    <name evidence="1" type="ORF">DHW31_08360</name>
</gene>
<name>A0A3D2SET9_9BACE</name>
<protein>
    <submittedName>
        <fullName evidence="1">Uncharacterized protein</fullName>
    </submittedName>
</protein>
<comment type="caution">
    <text evidence="1">The sequence shown here is derived from an EMBL/GenBank/DDBJ whole genome shotgun (WGS) entry which is preliminary data.</text>
</comment>
<dbReference type="Proteomes" id="UP000263098">
    <property type="component" value="Unassembled WGS sequence"/>
</dbReference>
<accession>A0A3D2SET9</accession>
<evidence type="ECO:0000313" key="1">
    <source>
        <dbReference type="EMBL" id="HCK24775.1"/>
    </source>
</evidence>